<dbReference type="eggNOG" id="ENOG50306IS">
    <property type="taxonomic scope" value="Bacteria"/>
</dbReference>
<sequence>MKFGKRRYLTMLIEKFQNDKTGQEVDGITIIIDGKIKEIFDTIILKSGKYENYSEVLRDAIFMGINEITSSLKNKLEMDFLQS</sequence>
<dbReference type="RefSeq" id="WP_014255633.1">
    <property type="nucleotide sequence ID" value="NC_016627.1"/>
</dbReference>
<dbReference type="EMBL" id="CP003065">
    <property type="protein sequence ID" value="AEV69065.1"/>
    <property type="molecule type" value="Genomic_DNA"/>
</dbReference>
<dbReference type="OrthoDB" id="2901859at2"/>
<proteinExistence type="predicted"/>
<dbReference type="KEGG" id="ccl:Clocl_2492"/>
<dbReference type="AlphaFoldDB" id="G8LZX5"/>
<evidence type="ECO:0000313" key="2">
    <source>
        <dbReference type="Proteomes" id="UP000005435"/>
    </source>
</evidence>
<reference evidence="1 2" key="2">
    <citation type="journal article" date="2012" name="Stand. Genomic Sci.">
        <title>Complete Genome Sequence of Clostridium clariflavum DSM 19732.</title>
        <authorList>
            <person name="Izquierdo J.A."/>
            <person name="Goodwin L."/>
            <person name="Davenport K.W."/>
            <person name="Teshima H."/>
            <person name="Bruce D."/>
            <person name="Detter C."/>
            <person name="Tapia R."/>
            <person name="Han S."/>
            <person name="Land M."/>
            <person name="Hauser L."/>
            <person name="Jeffries C.D."/>
            <person name="Han J."/>
            <person name="Pitluck S."/>
            <person name="Nolan M."/>
            <person name="Chen A."/>
            <person name="Huntemann M."/>
            <person name="Mavromatis K."/>
            <person name="Mikhailova N."/>
            <person name="Liolios K."/>
            <person name="Woyke T."/>
            <person name="Lynd L.R."/>
        </authorList>
    </citation>
    <scope>NUCLEOTIDE SEQUENCE [LARGE SCALE GENOMIC DNA]</scope>
    <source>
        <strain evidence="2">DSM 19732 / NBRC 101661 / EBR45</strain>
    </source>
</reference>
<dbReference type="Proteomes" id="UP000005435">
    <property type="component" value="Chromosome"/>
</dbReference>
<accession>G8LZX5</accession>
<reference evidence="2" key="1">
    <citation type="submission" date="2011-12" db="EMBL/GenBank/DDBJ databases">
        <title>Complete sequence of Clostridium clariflavum DSM 19732.</title>
        <authorList>
            <consortium name="US DOE Joint Genome Institute"/>
            <person name="Lucas S."/>
            <person name="Han J."/>
            <person name="Lapidus A."/>
            <person name="Cheng J.-F."/>
            <person name="Goodwin L."/>
            <person name="Pitluck S."/>
            <person name="Peters L."/>
            <person name="Teshima H."/>
            <person name="Detter J.C."/>
            <person name="Han C."/>
            <person name="Tapia R."/>
            <person name="Land M."/>
            <person name="Hauser L."/>
            <person name="Kyrpides N."/>
            <person name="Ivanova N."/>
            <person name="Pagani I."/>
            <person name="Kitzmiller T."/>
            <person name="Lynd L."/>
            <person name="Izquierdo J."/>
            <person name="Woyke T."/>
        </authorList>
    </citation>
    <scope>NUCLEOTIDE SEQUENCE [LARGE SCALE GENOMIC DNA]</scope>
    <source>
        <strain evidence="2">DSM 19732 / NBRC 101661 / EBR45</strain>
    </source>
</reference>
<evidence type="ECO:0000313" key="1">
    <source>
        <dbReference type="EMBL" id="AEV69065.1"/>
    </source>
</evidence>
<organism evidence="1 2">
    <name type="scientific">Acetivibrio clariflavus (strain DSM 19732 / NBRC 101661 / EBR45)</name>
    <name type="common">Clostridium clariflavum</name>
    <dbReference type="NCBI Taxonomy" id="720554"/>
    <lineage>
        <taxon>Bacteria</taxon>
        <taxon>Bacillati</taxon>
        <taxon>Bacillota</taxon>
        <taxon>Clostridia</taxon>
        <taxon>Eubacteriales</taxon>
        <taxon>Oscillospiraceae</taxon>
        <taxon>Acetivibrio</taxon>
    </lineage>
</organism>
<gene>
    <name evidence="1" type="ordered locus">Clocl_2492</name>
</gene>
<protein>
    <submittedName>
        <fullName evidence="1">Uncharacterized protein</fullName>
    </submittedName>
</protein>
<dbReference type="HOGENOM" id="CLU_200249_0_0_9"/>
<name>G8LZX5_ACECE</name>
<keyword evidence="2" id="KW-1185">Reference proteome</keyword>